<keyword evidence="3" id="KW-0997">Cell inner membrane</keyword>
<dbReference type="InterPro" id="IPR007329">
    <property type="entry name" value="FMN-bd"/>
</dbReference>
<reference evidence="20" key="1">
    <citation type="submission" date="2016-10" db="EMBL/GenBank/DDBJ databases">
        <authorList>
            <person name="Varghese N."/>
            <person name="Submissions S."/>
        </authorList>
    </citation>
    <scope>NUCLEOTIDE SEQUENCE [LARGE SCALE GENOMIC DNA]</scope>
    <source>
        <strain evidence="20">DSM 23317</strain>
    </source>
</reference>
<keyword evidence="13 16" id="KW-0830">Ubiquinone</keyword>
<evidence type="ECO:0000256" key="7">
    <source>
        <dbReference type="ARBA" id="ARBA00022692"/>
    </source>
</evidence>
<evidence type="ECO:0000256" key="6">
    <source>
        <dbReference type="ARBA" id="ARBA00022643"/>
    </source>
</evidence>
<dbReference type="AlphaFoldDB" id="A0A1G8PZC5"/>
<evidence type="ECO:0000256" key="12">
    <source>
        <dbReference type="ARBA" id="ARBA00023065"/>
    </source>
</evidence>
<keyword evidence="11 16" id="KW-0915">Sodium</keyword>
<keyword evidence="5 16" id="KW-0285">Flavoprotein</keyword>
<keyword evidence="6 16" id="KW-0288">FMN</keyword>
<keyword evidence="9 16" id="KW-1133">Transmembrane helix</keyword>
<comment type="cofactor">
    <cofactor evidence="16 17">
        <name>FMN</name>
        <dbReference type="ChEBI" id="CHEBI:58210"/>
    </cofactor>
</comment>
<dbReference type="HAMAP" id="MF_00427">
    <property type="entry name" value="NqrC"/>
    <property type="match status" value="1"/>
</dbReference>
<comment type="subunit">
    <text evidence="16 17">Composed of six subunits; NqrA, NqrB, NqrC, NqrD, NqrE and NqrF.</text>
</comment>
<proteinExistence type="inferred from homology"/>
<gene>
    <name evidence="16" type="primary">nqrC</name>
    <name evidence="19" type="ORF">SAMN04488540_104139</name>
</gene>
<keyword evidence="7 16" id="KW-0812">Transmembrane</keyword>
<dbReference type="OrthoDB" id="9786835at2"/>
<dbReference type="PANTHER" id="PTHR37838:SF1">
    <property type="entry name" value="NA(+)-TRANSLOCATING NADH-QUINONE REDUCTASE SUBUNIT C"/>
    <property type="match status" value="1"/>
</dbReference>
<evidence type="ECO:0000259" key="18">
    <source>
        <dbReference type="SMART" id="SM00900"/>
    </source>
</evidence>
<evidence type="ECO:0000256" key="2">
    <source>
        <dbReference type="ARBA" id="ARBA00022475"/>
    </source>
</evidence>
<comment type="subcellular location">
    <subcellularLocation>
        <location evidence="16">Cell membrane</location>
        <topology evidence="16">Single-pass membrane protein</topology>
    </subcellularLocation>
</comment>
<keyword evidence="1 16" id="KW-0813">Transport</keyword>
<keyword evidence="15 16" id="KW-0739">Sodium transport</keyword>
<dbReference type="GO" id="GO:0010181">
    <property type="term" value="F:FMN binding"/>
    <property type="evidence" value="ECO:0007669"/>
    <property type="project" value="UniProtKB-UniRule"/>
</dbReference>
<evidence type="ECO:0000256" key="17">
    <source>
        <dbReference type="PIRNR" id="PIRNR009437"/>
    </source>
</evidence>
<evidence type="ECO:0000256" key="8">
    <source>
        <dbReference type="ARBA" id="ARBA00022967"/>
    </source>
</evidence>
<evidence type="ECO:0000256" key="4">
    <source>
        <dbReference type="ARBA" id="ARBA00022553"/>
    </source>
</evidence>
<evidence type="ECO:0000256" key="16">
    <source>
        <dbReference type="HAMAP-Rule" id="MF_00427"/>
    </source>
</evidence>
<evidence type="ECO:0000256" key="10">
    <source>
        <dbReference type="ARBA" id="ARBA00023027"/>
    </source>
</evidence>
<dbReference type="Proteomes" id="UP000199527">
    <property type="component" value="Unassembled WGS sequence"/>
</dbReference>
<evidence type="ECO:0000256" key="9">
    <source>
        <dbReference type="ARBA" id="ARBA00022989"/>
    </source>
</evidence>
<dbReference type="EMBL" id="FNEM01000004">
    <property type="protein sequence ID" value="SDI97844.1"/>
    <property type="molecule type" value="Genomic_DNA"/>
</dbReference>
<evidence type="ECO:0000313" key="20">
    <source>
        <dbReference type="Proteomes" id="UP000199527"/>
    </source>
</evidence>
<keyword evidence="14 16" id="KW-0472">Membrane</keyword>
<comment type="function">
    <text evidence="16">NQR complex catalyzes the reduction of ubiquinone-1 to ubiquinol by two successive reactions, coupled with the transport of Na(+) ions from the cytoplasm to the periplasm. NqrA to NqrE are probably involved in the second step, the conversion of ubisemiquinone to ubiquinol.</text>
</comment>
<keyword evidence="10 16" id="KW-0520">NAD</keyword>
<evidence type="ECO:0000256" key="5">
    <source>
        <dbReference type="ARBA" id="ARBA00022630"/>
    </source>
</evidence>
<dbReference type="Pfam" id="PF04205">
    <property type="entry name" value="FMN_bind"/>
    <property type="match status" value="1"/>
</dbReference>
<comment type="caution">
    <text evidence="16">Lacks conserved residue(s) required for the propagation of feature annotation.</text>
</comment>
<dbReference type="SMART" id="SM00900">
    <property type="entry name" value="FMN_bind"/>
    <property type="match status" value="1"/>
</dbReference>
<evidence type="ECO:0000256" key="15">
    <source>
        <dbReference type="ARBA" id="ARBA00023201"/>
    </source>
</evidence>
<dbReference type="NCBIfam" id="NF003747">
    <property type="entry name" value="PRK05346.1-2"/>
    <property type="match status" value="1"/>
</dbReference>
<feature type="modified residue" description="FMN phosphoryl threonine" evidence="16">
    <location>
        <position position="223"/>
    </location>
</feature>
<feature type="transmembrane region" description="Helical" evidence="16">
    <location>
        <begin position="12"/>
        <end position="33"/>
    </location>
</feature>
<dbReference type="RefSeq" id="WP_090363861.1">
    <property type="nucleotide sequence ID" value="NZ_FNEM01000004.1"/>
</dbReference>
<evidence type="ECO:0000256" key="11">
    <source>
        <dbReference type="ARBA" id="ARBA00023053"/>
    </source>
</evidence>
<evidence type="ECO:0000313" key="19">
    <source>
        <dbReference type="EMBL" id="SDI97844.1"/>
    </source>
</evidence>
<keyword evidence="4 16" id="KW-0597">Phosphoprotein</keyword>
<dbReference type="GO" id="GO:0005886">
    <property type="term" value="C:plasma membrane"/>
    <property type="evidence" value="ECO:0007669"/>
    <property type="project" value="UniProtKB-SubCell"/>
</dbReference>
<dbReference type="EC" id="7.2.1.1" evidence="16 17"/>
<sequence length="253" mass="27894">MAFNKDSVLGTMTFSVVLCLLCSFMITGTVEVLKERKLVKKRSELKRYVLVAANIQGDVEEMFDKHVTPMLVNLDSGETADLSEKEILDFDDRMAAINPDTSVKPKKDLARIKRRANQARVFKVVDDNGQLTSVVMPIHGKGLWSVVYGFVAIQPDLNTIEGMVVSEHGETPGLTDFLKDPQWLKGWHDKQIFDDSGKPVLAVVKGGAKAGDSHGVDGVSGATKTGRGLQKAVRFWFGPEGYQTFLNTLHKEA</sequence>
<keyword evidence="12 16" id="KW-0406">Ion transport</keyword>
<keyword evidence="20" id="KW-1185">Reference proteome</keyword>
<keyword evidence="8 16" id="KW-1278">Translocase</keyword>
<keyword evidence="2 16" id="KW-1003">Cell membrane</keyword>
<evidence type="ECO:0000256" key="1">
    <source>
        <dbReference type="ARBA" id="ARBA00022448"/>
    </source>
</evidence>
<protein>
    <recommendedName>
        <fullName evidence="16 17">Na(+)-translocating NADH-quinone reductase subunit C</fullName>
        <shortName evidence="16 17">Na(+)-NQR subunit C</shortName>
        <shortName evidence="16 17">Na(+)-translocating NQR subunit C</shortName>
        <ecNumber evidence="16 17">7.2.1.1</ecNumber>
    </recommendedName>
    <alternativeName>
        <fullName evidence="16 17">NQR complex subunit C</fullName>
    </alternativeName>
    <alternativeName>
        <fullName evidence="16 17">NQR-1 subunit C</fullName>
    </alternativeName>
</protein>
<dbReference type="InterPro" id="IPR010204">
    <property type="entry name" value="NqrC"/>
</dbReference>
<evidence type="ECO:0000256" key="13">
    <source>
        <dbReference type="ARBA" id="ARBA00023075"/>
    </source>
</evidence>
<evidence type="ECO:0000256" key="3">
    <source>
        <dbReference type="ARBA" id="ARBA00022519"/>
    </source>
</evidence>
<dbReference type="GO" id="GO:0016655">
    <property type="term" value="F:oxidoreductase activity, acting on NAD(P)H, quinone or similar compound as acceptor"/>
    <property type="evidence" value="ECO:0007669"/>
    <property type="project" value="UniProtKB-UniRule"/>
</dbReference>
<organism evidence="19 20">
    <name type="scientific">Ferrimonas sediminum</name>
    <dbReference type="NCBI Taxonomy" id="718193"/>
    <lineage>
        <taxon>Bacteria</taxon>
        <taxon>Pseudomonadati</taxon>
        <taxon>Pseudomonadota</taxon>
        <taxon>Gammaproteobacteria</taxon>
        <taxon>Alteromonadales</taxon>
        <taxon>Ferrimonadaceae</taxon>
        <taxon>Ferrimonas</taxon>
    </lineage>
</organism>
<name>A0A1G8PZC5_9GAMM</name>
<comment type="similarity">
    <text evidence="16 17">Belongs to the NqrC family.</text>
</comment>
<dbReference type="GO" id="GO:0006814">
    <property type="term" value="P:sodium ion transport"/>
    <property type="evidence" value="ECO:0007669"/>
    <property type="project" value="UniProtKB-UniRule"/>
</dbReference>
<feature type="domain" description="FMN-binding" evidence="18">
    <location>
        <begin position="142"/>
        <end position="240"/>
    </location>
</feature>
<dbReference type="PANTHER" id="PTHR37838">
    <property type="entry name" value="NA(+)-TRANSLOCATING NADH-QUINONE REDUCTASE SUBUNIT C"/>
    <property type="match status" value="1"/>
</dbReference>
<dbReference type="NCBIfam" id="TIGR01938">
    <property type="entry name" value="nqrC"/>
    <property type="match status" value="1"/>
</dbReference>
<dbReference type="PIRSF" id="PIRSF009437">
    <property type="entry name" value="NQR-1_subunit_C"/>
    <property type="match status" value="1"/>
</dbReference>
<comment type="catalytic activity">
    <reaction evidence="16 17">
        <text>a ubiquinone + n Na(+)(in) + NADH + H(+) = a ubiquinol + n Na(+)(out) + NAD(+)</text>
        <dbReference type="Rhea" id="RHEA:47748"/>
        <dbReference type="Rhea" id="RHEA-COMP:9565"/>
        <dbReference type="Rhea" id="RHEA-COMP:9566"/>
        <dbReference type="ChEBI" id="CHEBI:15378"/>
        <dbReference type="ChEBI" id="CHEBI:16389"/>
        <dbReference type="ChEBI" id="CHEBI:17976"/>
        <dbReference type="ChEBI" id="CHEBI:29101"/>
        <dbReference type="ChEBI" id="CHEBI:57540"/>
        <dbReference type="ChEBI" id="CHEBI:57945"/>
        <dbReference type="EC" id="7.2.1.1"/>
    </reaction>
</comment>
<accession>A0A1G8PZC5</accession>
<evidence type="ECO:0000256" key="14">
    <source>
        <dbReference type="ARBA" id="ARBA00023136"/>
    </source>
</evidence>